<dbReference type="AlphaFoldDB" id="A0A8C4LS15"/>
<feature type="compositionally biased region" description="Basic and acidic residues" evidence="10">
    <location>
        <begin position="619"/>
        <end position="631"/>
    </location>
</feature>
<dbReference type="GO" id="GO:0003723">
    <property type="term" value="F:RNA binding"/>
    <property type="evidence" value="ECO:0007669"/>
    <property type="project" value="UniProtKB-KW"/>
</dbReference>
<keyword evidence="9" id="KW-0539">Nucleus</keyword>
<gene>
    <name evidence="13" type="primary">SETD1A</name>
</gene>
<evidence type="ECO:0000259" key="12">
    <source>
        <dbReference type="PROSITE" id="PS50868"/>
    </source>
</evidence>
<feature type="compositionally biased region" description="Low complexity" evidence="10">
    <location>
        <begin position="468"/>
        <end position="488"/>
    </location>
</feature>
<evidence type="ECO:0000313" key="14">
    <source>
        <dbReference type="Proteomes" id="UP000694387"/>
    </source>
</evidence>
<feature type="region of interest" description="Disordered" evidence="10">
    <location>
        <begin position="33"/>
        <end position="394"/>
    </location>
</feature>
<feature type="compositionally biased region" description="Basic residues" evidence="10">
    <location>
        <begin position="535"/>
        <end position="548"/>
    </location>
</feature>
<feature type="compositionally biased region" description="Acidic residues" evidence="10">
    <location>
        <begin position="124"/>
        <end position="140"/>
    </location>
</feature>
<evidence type="ECO:0000256" key="1">
    <source>
        <dbReference type="ARBA" id="ARBA00004123"/>
    </source>
</evidence>
<dbReference type="SUPFAM" id="SSF101447">
    <property type="entry name" value="Formin homology 2 domain (FH2 domain)"/>
    <property type="match status" value="1"/>
</dbReference>
<dbReference type="SUPFAM" id="SSF82199">
    <property type="entry name" value="SET domain"/>
    <property type="match status" value="1"/>
</dbReference>
<evidence type="ECO:0000256" key="7">
    <source>
        <dbReference type="ARBA" id="ARBA00023015"/>
    </source>
</evidence>
<evidence type="ECO:0000256" key="9">
    <source>
        <dbReference type="ARBA" id="ARBA00023242"/>
    </source>
</evidence>
<proteinExistence type="predicted"/>
<dbReference type="GO" id="GO:0042800">
    <property type="term" value="F:histone H3K4 methyltransferase activity"/>
    <property type="evidence" value="ECO:0007669"/>
    <property type="project" value="InterPro"/>
</dbReference>
<evidence type="ECO:0000256" key="2">
    <source>
        <dbReference type="ARBA" id="ARBA00022603"/>
    </source>
</evidence>
<feature type="region of interest" description="Disordered" evidence="10">
    <location>
        <begin position="450"/>
        <end position="563"/>
    </location>
</feature>
<organism evidence="13 14">
    <name type="scientific">Equus asinus</name>
    <name type="common">Donkey</name>
    <name type="synonym">Equus africanus asinus</name>
    <dbReference type="NCBI Taxonomy" id="9793"/>
    <lineage>
        <taxon>Eukaryota</taxon>
        <taxon>Metazoa</taxon>
        <taxon>Chordata</taxon>
        <taxon>Craniata</taxon>
        <taxon>Vertebrata</taxon>
        <taxon>Euteleostomi</taxon>
        <taxon>Mammalia</taxon>
        <taxon>Eutheria</taxon>
        <taxon>Laurasiatheria</taxon>
        <taxon>Perissodactyla</taxon>
        <taxon>Equidae</taxon>
        <taxon>Equus</taxon>
    </lineage>
</organism>
<feature type="compositionally biased region" description="Low complexity" evidence="10">
    <location>
        <begin position="520"/>
        <end position="531"/>
    </location>
</feature>
<dbReference type="InterPro" id="IPR046341">
    <property type="entry name" value="SET_dom_sf"/>
</dbReference>
<name>A0A8C4LS15_EQUAS</name>
<dbReference type="Ensembl" id="ENSEAST00005017541.2">
    <property type="protein sequence ID" value="ENSEASP00005016141.2"/>
    <property type="gene ID" value="ENSEASG00005011195.2"/>
</dbReference>
<reference evidence="13" key="2">
    <citation type="submission" date="2025-08" db="UniProtKB">
        <authorList>
            <consortium name="Ensembl"/>
        </authorList>
    </citation>
    <scope>IDENTIFICATION</scope>
</reference>
<keyword evidence="8" id="KW-0804">Transcription</keyword>
<evidence type="ECO:0000259" key="11">
    <source>
        <dbReference type="PROSITE" id="PS50280"/>
    </source>
</evidence>
<evidence type="ECO:0000256" key="5">
    <source>
        <dbReference type="ARBA" id="ARBA00022853"/>
    </source>
</evidence>
<dbReference type="SMART" id="SM00508">
    <property type="entry name" value="PostSET"/>
    <property type="match status" value="1"/>
</dbReference>
<keyword evidence="3" id="KW-0808">Transferase</keyword>
<protein>
    <submittedName>
        <fullName evidence="13">SET domain containing 1A, histone lysine methyltransferase</fullName>
    </submittedName>
</protein>
<dbReference type="InterPro" id="IPR003616">
    <property type="entry name" value="Post-SET_dom"/>
</dbReference>
<evidence type="ECO:0000313" key="13">
    <source>
        <dbReference type="Ensembl" id="ENSEASP00005016141.2"/>
    </source>
</evidence>
<feature type="compositionally biased region" description="Pro residues" evidence="10">
    <location>
        <begin position="549"/>
        <end position="560"/>
    </location>
</feature>
<dbReference type="InterPro" id="IPR001214">
    <property type="entry name" value="SET_dom"/>
</dbReference>
<dbReference type="Gene3D" id="2.170.270.10">
    <property type="entry name" value="SET domain"/>
    <property type="match status" value="1"/>
</dbReference>
<dbReference type="PANTHER" id="PTHR45814">
    <property type="entry name" value="HISTONE-LYSINE N-METHYLTRANSFERASE SETD1"/>
    <property type="match status" value="1"/>
</dbReference>
<comment type="subcellular location">
    <subcellularLocation>
        <location evidence="1">Nucleus</location>
    </subcellularLocation>
</comment>
<dbReference type="PROSITE" id="PS50868">
    <property type="entry name" value="POST_SET"/>
    <property type="match status" value="1"/>
</dbReference>
<dbReference type="Pfam" id="PF11764">
    <property type="entry name" value="N-SET"/>
    <property type="match status" value="1"/>
</dbReference>
<dbReference type="InterPro" id="IPR024657">
    <property type="entry name" value="COMPASS_Set1_N-SET"/>
</dbReference>
<feature type="compositionally biased region" description="Acidic residues" evidence="10">
    <location>
        <begin position="419"/>
        <end position="428"/>
    </location>
</feature>
<dbReference type="SMART" id="SM01291">
    <property type="entry name" value="N-SET"/>
    <property type="match status" value="1"/>
</dbReference>
<dbReference type="InterPro" id="IPR044570">
    <property type="entry name" value="Set1-like"/>
</dbReference>
<sequence length="848" mass="92979">MQPNKPGLLSLVDWAKSGGTTGIEAFAFGSGLRGALRLPSFKVKRKEPSEISEASEEKRPRPSTPAEEDEDDPEREKEAGEPGRPGTKPPKRDEERGKTQGKHHKSFALDSEGEEASQESSSEKDEEDDEEDEEDEEHEEAVDTTKKETEASDGEDGESDSSSKCSLYADSDGENDSTSDSESSSSSSSSTASSSSSSSSSSSESSSEEEEEEQPATIPSASPPPREAPAPLLAPVEEPEPERVAGSPVTPLPEQEKSPVRPAGSTEEPPPSVPQPPPEPPAGPPAPTPRPDDRPSSPIPLLPPPKKRRKTVSFSAVEEVPAPEPPPVAPPQVKSPGPISRKVPRGVERTIRNLPLDHASLVKSWPEEVSRGGRSRAGGRGRSTEEEEAEPGTEVDLAVLADLALTPARHGLAALPTGDDSEATETSDEADRPVPLLSHILLEHNYALAVKPPPLTPAPRPLEPVPAPAALFSSPADEVLEAPEVVVAEAEEPKSQQQQQKQQEEGEDGEEEEEEESESSESSSSSSSDGEGAVRRRSLRSHTRRRRPPPPPPPPPPPSFEPRSEFEQMTILYDIWNSGLDLEDMSYLRLTYERLLQQTSGADWLNDTHWVHHTNILSPERRPQDGPREHQTGSARSEGYYPISKKEKDRYLDVCPVSARQLEGADTQGTNRVLSERRSEQRRLLSAIGTSAIMDSDLLKLNQLKFRKKKLRFGRSRIHEWGLFAMEPIAADEMVIEYVGQNIRQMVADMREKRYVQEGIGSSYLFRVDHDTIIDATKCGNLARFINHCCTPNCYAKVITIESQKKIVIYSKQPIGVDEEITYDYKFPLEDNKIPCLCGTESCRGSLN</sequence>
<keyword evidence="5" id="KW-0156">Chromatin regulator</keyword>
<feature type="compositionally biased region" description="Pro residues" evidence="10">
    <location>
        <begin position="268"/>
        <end position="289"/>
    </location>
</feature>
<evidence type="ECO:0000256" key="3">
    <source>
        <dbReference type="ARBA" id="ARBA00022679"/>
    </source>
</evidence>
<dbReference type="Pfam" id="PF00856">
    <property type="entry name" value="SET"/>
    <property type="match status" value="1"/>
</dbReference>
<dbReference type="FunFam" id="2.170.270.10:FF:000010">
    <property type="entry name" value="Histone-lysine N-methyltransferase"/>
    <property type="match status" value="1"/>
</dbReference>
<evidence type="ECO:0000256" key="8">
    <source>
        <dbReference type="ARBA" id="ARBA00023163"/>
    </source>
</evidence>
<feature type="region of interest" description="Disordered" evidence="10">
    <location>
        <begin position="616"/>
        <end position="640"/>
    </location>
</feature>
<feature type="compositionally biased region" description="Basic and acidic residues" evidence="10">
    <location>
        <begin position="141"/>
        <end position="150"/>
    </location>
</feature>
<reference evidence="13 14" key="1">
    <citation type="journal article" date="2020" name="Nat. Commun.">
        <title>Donkey genomes provide new insights into domestication and selection for coat color.</title>
        <authorList>
            <person name="Wang"/>
            <person name="C."/>
            <person name="Li"/>
            <person name="H."/>
            <person name="Guo"/>
            <person name="Y."/>
            <person name="Huang"/>
            <person name="J."/>
            <person name="Sun"/>
            <person name="Y."/>
            <person name="Min"/>
            <person name="J."/>
            <person name="Wang"/>
            <person name="J."/>
            <person name="Fang"/>
            <person name="X."/>
            <person name="Zhao"/>
            <person name="Z."/>
            <person name="Wang"/>
            <person name="S."/>
            <person name="Zhang"/>
            <person name="Y."/>
            <person name="Liu"/>
            <person name="Q."/>
            <person name="Jiang"/>
            <person name="Q."/>
            <person name="Wang"/>
            <person name="X."/>
            <person name="Guo"/>
            <person name="Y."/>
            <person name="Yang"/>
            <person name="C."/>
            <person name="Wang"/>
            <person name="Y."/>
            <person name="Tian"/>
            <person name="F."/>
            <person name="Zhuang"/>
            <person name="G."/>
            <person name="Fan"/>
            <person name="Y."/>
            <person name="Gao"/>
            <person name="Q."/>
            <person name="Li"/>
            <person name="Y."/>
            <person name="Ju"/>
            <person name="Z."/>
            <person name="Li"/>
            <person name="J."/>
            <person name="Li"/>
            <person name="R."/>
            <person name="Hou"/>
            <person name="M."/>
            <person name="Yang"/>
            <person name="G."/>
            <person name="Liu"/>
            <person name="G."/>
            <person name="Liu"/>
            <person name="W."/>
            <person name="Guo"/>
            <person name="J."/>
            <person name="Pan"/>
            <person name="S."/>
            <person name="Fan"/>
            <person name="G."/>
            <person name="Zhang"/>
            <person name="W."/>
            <person name="Zhang"/>
            <person name="R."/>
            <person name="Yu"/>
            <person name="J."/>
            <person name="Zhang"/>
            <person name="X."/>
            <person name="Yin"/>
            <person name="Q."/>
            <person name="Ji"/>
            <person name="C."/>
            <person name="Jin"/>
            <person name="Y."/>
            <person name="Yue"/>
            <person name="G."/>
            <person name="Liu"/>
            <person name="M."/>
            <person name="Xu"/>
            <person name="J."/>
            <person name="Liu"/>
            <person name="S."/>
            <person name="Jordana"/>
            <person name="J."/>
            <person name="Noce"/>
            <person name="A."/>
            <person name="Amills"/>
            <person name="M."/>
            <person name="Wu"/>
            <person name="D.D."/>
            <person name="Li"/>
            <person name="S."/>
            <person name="Zhou"/>
            <person name="X. and Zhong"/>
            <person name="J."/>
        </authorList>
    </citation>
    <scope>NUCLEOTIDE SEQUENCE [LARGE SCALE GENOMIC DNA]</scope>
</reference>
<feature type="domain" description="SET" evidence="11">
    <location>
        <begin position="709"/>
        <end position="826"/>
    </location>
</feature>
<keyword evidence="14" id="KW-1185">Reference proteome</keyword>
<dbReference type="GO" id="GO:0048188">
    <property type="term" value="C:Set1C/COMPASS complex"/>
    <property type="evidence" value="ECO:0007669"/>
    <property type="project" value="InterPro"/>
</dbReference>
<dbReference type="SMART" id="SM00317">
    <property type="entry name" value="SET"/>
    <property type="match status" value="1"/>
</dbReference>
<reference evidence="13" key="3">
    <citation type="submission" date="2025-09" db="UniProtKB">
        <authorList>
            <consortium name="Ensembl"/>
        </authorList>
    </citation>
    <scope>IDENTIFICATION</scope>
</reference>
<dbReference type="GeneTree" id="ENSGT00940000154575"/>
<feature type="compositionally biased region" description="Acidic residues" evidence="10">
    <location>
        <begin position="505"/>
        <end position="519"/>
    </location>
</feature>
<evidence type="ECO:0000256" key="10">
    <source>
        <dbReference type="SAM" id="MobiDB-lite"/>
    </source>
</evidence>
<dbReference type="InterPro" id="IPR037841">
    <property type="entry name" value="SET_SETD1A/B"/>
</dbReference>
<feature type="compositionally biased region" description="Low complexity" evidence="10">
    <location>
        <begin position="180"/>
        <end position="205"/>
    </location>
</feature>
<keyword evidence="6" id="KW-0694">RNA-binding</keyword>
<feature type="compositionally biased region" description="Pro residues" evidence="10">
    <location>
        <begin position="451"/>
        <end position="467"/>
    </location>
</feature>
<evidence type="ECO:0000256" key="4">
    <source>
        <dbReference type="ARBA" id="ARBA00022691"/>
    </source>
</evidence>
<feature type="region of interest" description="Disordered" evidence="10">
    <location>
        <begin position="411"/>
        <end position="436"/>
    </location>
</feature>
<accession>A0A8C4LS15</accession>
<evidence type="ECO:0000256" key="6">
    <source>
        <dbReference type="ARBA" id="ARBA00022884"/>
    </source>
</evidence>
<keyword evidence="2" id="KW-0489">Methyltransferase</keyword>
<dbReference type="Proteomes" id="UP000694387">
    <property type="component" value="Chromosome 14"/>
</dbReference>
<keyword evidence="4" id="KW-0949">S-adenosyl-L-methionine</keyword>
<dbReference type="CDD" id="cd19169">
    <property type="entry name" value="SET_SETD1"/>
    <property type="match status" value="1"/>
</dbReference>
<feature type="domain" description="Post-SET" evidence="12">
    <location>
        <begin position="832"/>
        <end position="848"/>
    </location>
</feature>
<keyword evidence="7" id="KW-0805">Transcription regulation</keyword>
<dbReference type="GO" id="GO:0032259">
    <property type="term" value="P:methylation"/>
    <property type="evidence" value="ECO:0007669"/>
    <property type="project" value="UniProtKB-KW"/>
</dbReference>
<dbReference type="PANTHER" id="PTHR45814:SF3">
    <property type="entry name" value="HISTONE-LYSINE N-METHYLTRANSFERASE SETD1A"/>
    <property type="match status" value="1"/>
</dbReference>
<dbReference type="PROSITE" id="PS50280">
    <property type="entry name" value="SET"/>
    <property type="match status" value="1"/>
</dbReference>